<feature type="transmembrane region" description="Helical" evidence="1">
    <location>
        <begin position="21"/>
        <end position="46"/>
    </location>
</feature>
<accession>A0ABW5B6U6</accession>
<evidence type="ECO:0000313" key="3">
    <source>
        <dbReference type="Proteomes" id="UP001597414"/>
    </source>
</evidence>
<reference evidence="3" key="1">
    <citation type="journal article" date="2019" name="Int. J. Syst. Evol. Microbiol.">
        <title>The Global Catalogue of Microorganisms (GCM) 10K type strain sequencing project: providing services to taxonomists for standard genome sequencing and annotation.</title>
        <authorList>
            <consortium name="The Broad Institute Genomics Platform"/>
            <consortium name="The Broad Institute Genome Sequencing Center for Infectious Disease"/>
            <person name="Wu L."/>
            <person name="Ma J."/>
        </authorList>
    </citation>
    <scope>NUCLEOTIDE SEQUENCE [LARGE SCALE GENOMIC DNA]</scope>
    <source>
        <strain evidence="3">KCTC 19812</strain>
    </source>
</reference>
<keyword evidence="1" id="KW-0472">Membrane</keyword>
<name>A0ABW5B6U6_9BACT</name>
<protein>
    <recommendedName>
        <fullName evidence="4">Class IIb bacteriocin, lactobin A/cerein 7B family</fullName>
    </recommendedName>
</protein>
<keyword evidence="1" id="KW-0812">Transmembrane</keyword>
<keyword evidence="1" id="KW-1133">Transmembrane helix</keyword>
<comment type="caution">
    <text evidence="2">The sequence shown here is derived from an EMBL/GenBank/DDBJ whole genome shotgun (WGS) entry which is preliminary data.</text>
</comment>
<proteinExistence type="predicted"/>
<evidence type="ECO:0008006" key="4">
    <source>
        <dbReference type="Google" id="ProtNLM"/>
    </source>
</evidence>
<evidence type="ECO:0000256" key="1">
    <source>
        <dbReference type="SAM" id="Phobius"/>
    </source>
</evidence>
<gene>
    <name evidence="2" type="ORF">ACFSKV_03360</name>
</gene>
<dbReference type="RefSeq" id="WP_380800379.1">
    <property type="nucleotide sequence ID" value="NZ_JBHUIV010000008.1"/>
</dbReference>
<sequence>MKKMGNKLICKELNSSELTNLNGGAIFVPALIWAGKIAAGAVISYFTYETVDGIVRGVSGTDCGCSK</sequence>
<organism evidence="2 3">
    <name type="scientific">Shivajiella indica</name>
    <dbReference type="NCBI Taxonomy" id="872115"/>
    <lineage>
        <taxon>Bacteria</taxon>
        <taxon>Pseudomonadati</taxon>
        <taxon>Bacteroidota</taxon>
        <taxon>Cytophagia</taxon>
        <taxon>Cytophagales</taxon>
        <taxon>Cyclobacteriaceae</taxon>
        <taxon>Shivajiella</taxon>
    </lineage>
</organism>
<keyword evidence="3" id="KW-1185">Reference proteome</keyword>
<dbReference type="Proteomes" id="UP001597414">
    <property type="component" value="Unassembled WGS sequence"/>
</dbReference>
<dbReference type="EMBL" id="JBHUIV010000008">
    <property type="protein sequence ID" value="MFD2200590.1"/>
    <property type="molecule type" value="Genomic_DNA"/>
</dbReference>
<evidence type="ECO:0000313" key="2">
    <source>
        <dbReference type="EMBL" id="MFD2200590.1"/>
    </source>
</evidence>